<dbReference type="PANTHER" id="PTHR30457:SF0">
    <property type="entry name" value="PHOSPHATASE, PUTATIVE (AFU_ORTHOLOGUE AFUA_4G01070)-RELATED"/>
    <property type="match status" value="1"/>
</dbReference>
<gene>
    <name evidence="6" type="ORF">CANARDRAFT_24902</name>
</gene>
<feature type="signal peptide" evidence="4">
    <location>
        <begin position="1"/>
        <end position="19"/>
    </location>
</feature>
<dbReference type="NCBIfam" id="TIGR00087">
    <property type="entry name" value="surE"/>
    <property type="match status" value="1"/>
</dbReference>
<dbReference type="AlphaFoldDB" id="A0A1E4SVY4"/>
<protein>
    <recommendedName>
        <fullName evidence="5">Survival protein SurE-like phosphatase/nucleotidase domain-containing protein</fullName>
    </recommendedName>
</protein>
<dbReference type="InterPro" id="IPR030048">
    <property type="entry name" value="SurE"/>
</dbReference>
<keyword evidence="3" id="KW-0378">Hydrolase</keyword>
<organism evidence="6 7">
    <name type="scientific">[Candida] arabinofermentans NRRL YB-2248</name>
    <dbReference type="NCBI Taxonomy" id="983967"/>
    <lineage>
        <taxon>Eukaryota</taxon>
        <taxon>Fungi</taxon>
        <taxon>Dikarya</taxon>
        <taxon>Ascomycota</taxon>
        <taxon>Saccharomycotina</taxon>
        <taxon>Pichiomycetes</taxon>
        <taxon>Pichiales</taxon>
        <taxon>Pichiaceae</taxon>
        <taxon>Ogataea</taxon>
        <taxon>Ogataea/Candida clade</taxon>
    </lineage>
</organism>
<dbReference type="GO" id="GO:0046872">
    <property type="term" value="F:metal ion binding"/>
    <property type="evidence" value="ECO:0007669"/>
    <property type="project" value="UniProtKB-KW"/>
</dbReference>
<dbReference type="STRING" id="983967.A0A1E4SVY4"/>
<dbReference type="InterPro" id="IPR036523">
    <property type="entry name" value="SurE-like_sf"/>
</dbReference>
<keyword evidence="2" id="KW-0479">Metal-binding</keyword>
<accession>A0A1E4SVY4</accession>
<dbReference type="GO" id="GO:0008252">
    <property type="term" value="F:nucleotidase activity"/>
    <property type="evidence" value="ECO:0007669"/>
    <property type="project" value="InterPro"/>
</dbReference>
<sequence length="326" mass="34841">MLLSNLITVATTLITSATAKNILLTNDDGWAATNIRALYRDLRAEGHNVVMVAPAVQMSGNGGKIQLPQDTNLPQDALFDYPPAGSPSWGHEVDDMNVWYFNGTPAACVMAGLDYIIPNYFNNMTIDLVLSGPNEGDNMGERDFVLSGTVGSIYYAIERGYPGIALSGANGNNSFFKDNLSDDPTQAPNINSRKTVELVNAIFDKQGDNPRALPFSTGLNVNFSPIGSDITTATTQCDDLTFIQTRMTGSNAQVYEIVYNSTTNLVSSTSILSEAVENCLAGDCSLPSDFVVTDACYASITVFSIDADVSSTLGGDILSKFDSIIS</sequence>
<evidence type="ECO:0000256" key="4">
    <source>
        <dbReference type="SAM" id="SignalP"/>
    </source>
</evidence>
<dbReference type="EMBL" id="KV453862">
    <property type="protein sequence ID" value="ODV83668.1"/>
    <property type="molecule type" value="Genomic_DNA"/>
</dbReference>
<evidence type="ECO:0000256" key="3">
    <source>
        <dbReference type="ARBA" id="ARBA00022801"/>
    </source>
</evidence>
<name>A0A1E4SVY4_9ASCO</name>
<dbReference type="InterPro" id="IPR002828">
    <property type="entry name" value="SurE-like_Pase/nucleotidase"/>
</dbReference>
<evidence type="ECO:0000313" key="6">
    <source>
        <dbReference type="EMBL" id="ODV83668.1"/>
    </source>
</evidence>
<dbReference type="PANTHER" id="PTHR30457">
    <property type="entry name" value="5'-NUCLEOTIDASE SURE"/>
    <property type="match status" value="1"/>
</dbReference>
<comment type="similarity">
    <text evidence="1">Belongs to the SurE nucleotidase family.</text>
</comment>
<proteinExistence type="inferred from homology"/>
<feature type="chain" id="PRO_5009162966" description="Survival protein SurE-like phosphatase/nucleotidase domain-containing protein" evidence="4">
    <location>
        <begin position="20"/>
        <end position="326"/>
    </location>
</feature>
<dbReference type="Proteomes" id="UP000094801">
    <property type="component" value="Unassembled WGS sequence"/>
</dbReference>
<dbReference type="Pfam" id="PF01975">
    <property type="entry name" value="SurE"/>
    <property type="match status" value="1"/>
</dbReference>
<dbReference type="SUPFAM" id="SSF64167">
    <property type="entry name" value="SurE-like"/>
    <property type="match status" value="1"/>
</dbReference>
<keyword evidence="4" id="KW-0732">Signal</keyword>
<evidence type="ECO:0000256" key="2">
    <source>
        <dbReference type="ARBA" id="ARBA00022723"/>
    </source>
</evidence>
<evidence type="ECO:0000256" key="1">
    <source>
        <dbReference type="ARBA" id="ARBA00011062"/>
    </source>
</evidence>
<feature type="domain" description="Survival protein SurE-like phosphatase/nucleotidase" evidence="5">
    <location>
        <begin position="22"/>
        <end position="226"/>
    </location>
</feature>
<evidence type="ECO:0000313" key="7">
    <source>
        <dbReference type="Proteomes" id="UP000094801"/>
    </source>
</evidence>
<dbReference type="OrthoDB" id="4018688at2759"/>
<dbReference type="Gene3D" id="3.40.1210.10">
    <property type="entry name" value="Survival protein SurE-like phosphatase/nucleotidase"/>
    <property type="match status" value="1"/>
</dbReference>
<keyword evidence="7" id="KW-1185">Reference proteome</keyword>
<evidence type="ECO:0000259" key="5">
    <source>
        <dbReference type="Pfam" id="PF01975"/>
    </source>
</evidence>
<reference evidence="7" key="1">
    <citation type="submission" date="2016-04" db="EMBL/GenBank/DDBJ databases">
        <title>Comparative genomics of biotechnologically important yeasts.</title>
        <authorList>
            <consortium name="DOE Joint Genome Institute"/>
            <person name="Riley R."/>
            <person name="Haridas S."/>
            <person name="Wolfe K.H."/>
            <person name="Lopes M.R."/>
            <person name="Hittinger C.T."/>
            <person name="Goker M."/>
            <person name="Salamov A."/>
            <person name="Wisecaver J."/>
            <person name="Long T.M."/>
            <person name="Aerts A.L."/>
            <person name="Barry K."/>
            <person name="Choi C."/>
            <person name="Clum A."/>
            <person name="Coughlan A.Y."/>
            <person name="Deshpande S."/>
            <person name="Douglass A.P."/>
            <person name="Hanson S.J."/>
            <person name="Klenk H.-P."/>
            <person name="Labutti K."/>
            <person name="Lapidus A."/>
            <person name="Lindquist E."/>
            <person name="Lipzen A."/>
            <person name="Meier-Kolthoff J.P."/>
            <person name="Ohm R.A."/>
            <person name="Otillar R.P."/>
            <person name="Pangilinan J."/>
            <person name="Peng Y."/>
            <person name="Rokas A."/>
            <person name="Rosa C.A."/>
            <person name="Scheuner C."/>
            <person name="Sibirny A.A."/>
            <person name="Slot J.C."/>
            <person name="Stielow J.B."/>
            <person name="Sun H."/>
            <person name="Kurtzman C.P."/>
            <person name="Blackwell M."/>
            <person name="Grigoriev I.V."/>
            <person name="Jeffries T.W."/>
        </authorList>
    </citation>
    <scope>NUCLEOTIDE SEQUENCE [LARGE SCALE GENOMIC DNA]</scope>
    <source>
        <strain evidence="7">NRRL YB-2248</strain>
    </source>
</reference>